<dbReference type="AlphaFoldDB" id="A0A975W9H7"/>
<keyword evidence="2" id="KW-1185">Reference proteome</keyword>
<protein>
    <submittedName>
        <fullName evidence="1">Uncharacterized protein</fullName>
    </submittedName>
</protein>
<gene>
    <name evidence="1" type="ORF">SAMN04487940_105124</name>
</gene>
<sequence length="114" mass="12734">MSETLFHFDKRVNRIARKNRKLARGHVNFIDRTGVIRQRPRRGLTGVPLRGLLTIGLGFVGFKGLLIAHQGPVQYEDKLALLAEGTIFEQGAAWAMQIEPVSQAVARFIAPLLM</sequence>
<reference evidence="1 2" key="1">
    <citation type="submission" date="2016-10" db="EMBL/GenBank/DDBJ databases">
        <authorList>
            <person name="Varghese N."/>
            <person name="Submissions S."/>
        </authorList>
    </citation>
    <scope>NUCLEOTIDE SEQUENCE [LARGE SCALE GENOMIC DNA]</scope>
    <source>
        <strain evidence="1 2">FF3</strain>
    </source>
</reference>
<evidence type="ECO:0000313" key="1">
    <source>
        <dbReference type="EMBL" id="SEJ36655.1"/>
    </source>
</evidence>
<dbReference type="EMBL" id="FNYY01000005">
    <property type="protein sequence ID" value="SEJ36655.1"/>
    <property type="molecule type" value="Genomic_DNA"/>
</dbReference>
<accession>A0A975W9H7</accession>
<comment type="caution">
    <text evidence="1">The sequence shown here is derived from an EMBL/GenBank/DDBJ whole genome shotgun (WGS) entry which is preliminary data.</text>
</comment>
<organism evidence="1 2">
    <name type="scientific">Marinovum algicola</name>
    <dbReference type="NCBI Taxonomy" id="42444"/>
    <lineage>
        <taxon>Bacteria</taxon>
        <taxon>Pseudomonadati</taxon>
        <taxon>Pseudomonadota</taxon>
        <taxon>Alphaproteobacteria</taxon>
        <taxon>Rhodobacterales</taxon>
        <taxon>Roseobacteraceae</taxon>
        <taxon>Marinovum</taxon>
    </lineage>
</organism>
<evidence type="ECO:0000313" key="2">
    <source>
        <dbReference type="Proteomes" id="UP000182932"/>
    </source>
</evidence>
<name>A0A975W9H7_9RHOB</name>
<dbReference type="GeneID" id="80818091"/>
<dbReference type="Proteomes" id="UP000182932">
    <property type="component" value="Unassembled WGS sequence"/>
</dbReference>
<proteinExistence type="predicted"/>
<dbReference type="RefSeq" id="WP_048532809.1">
    <property type="nucleotide sequence ID" value="NZ_CATLQZ010000014.1"/>
</dbReference>